<evidence type="ECO:0000313" key="2">
    <source>
        <dbReference type="Proteomes" id="UP000237718"/>
    </source>
</evidence>
<sequence>MRFIRHPFFERDLIGIVDHIVDVTDGDLAAASRRLDEIDALIQNIAANPKSGARLSGKLDGWLVRHGGTGQRLTIVFKPDVDAAQIYLALVAFGGRDWMRLASARQVFADQP</sequence>
<comment type="caution">
    <text evidence="1">The sequence shown here is derived from an EMBL/GenBank/DDBJ whole genome shotgun (WGS) entry which is preliminary data.</text>
</comment>
<dbReference type="AlphaFoldDB" id="A0A2T1A835"/>
<evidence type="ECO:0000313" key="1">
    <source>
        <dbReference type="EMBL" id="PRZ44763.1"/>
    </source>
</evidence>
<protein>
    <recommendedName>
        <fullName evidence="3">Type II toxin-antitoxin system RelE/ParE family toxin</fullName>
    </recommendedName>
</protein>
<dbReference type="Proteomes" id="UP000237718">
    <property type="component" value="Unassembled WGS sequence"/>
</dbReference>
<gene>
    <name evidence="1" type="ORF">CLV89_1204</name>
</gene>
<reference evidence="1 2" key="1">
    <citation type="submission" date="2018-03" db="EMBL/GenBank/DDBJ databases">
        <title>Genomic Encyclopedia of Archaeal and Bacterial Type Strains, Phase II (KMG-II): from individual species to whole genera.</title>
        <authorList>
            <person name="Goeker M."/>
        </authorList>
    </citation>
    <scope>NUCLEOTIDE SEQUENCE [LARGE SCALE GENOMIC DNA]</scope>
    <source>
        <strain evidence="1 2">DSM 25328</strain>
    </source>
</reference>
<accession>A0A2T1A835</accession>
<dbReference type="Gene3D" id="3.30.2310.20">
    <property type="entry name" value="RelE-like"/>
    <property type="match status" value="1"/>
</dbReference>
<dbReference type="InterPro" id="IPR035093">
    <property type="entry name" value="RelE/ParE_toxin_dom_sf"/>
</dbReference>
<evidence type="ECO:0008006" key="3">
    <source>
        <dbReference type="Google" id="ProtNLM"/>
    </source>
</evidence>
<name>A0A2T1A835_TRISK</name>
<proteinExistence type="predicted"/>
<dbReference type="OrthoDB" id="9814952at2"/>
<dbReference type="EMBL" id="PVUF01000020">
    <property type="protein sequence ID" value="PRZ44763.1"/>
    <property type="molecule type" value="Genomic_DNA"/>
</dbReference>
<organism evidence="1 2">
    <name type="scientific">Tritonibacter scottomollicae</name>
    <name type="common">Epibacterium scottomollicae</name>
    <dbReference type="NCBI Taxonomy" id="483013"/>
    <lineage>
        <taxon>Bacteria</taxon>
        <taxon>Pseudomonadati</taxon>
        <taxon>Pseudomonadota</taxon>
        <taxon>Alphaproteobacteria</taxon>
        <taxon>Rhodobacterales</taxon>
        <taxon>Paracoccaceae</taxon>
        <taxon>Tritonibacter</taxon>
    </lineage>
</organism>
<dbReference type="RefSeq" id="WP_106165374.1">
    <property type="nucleotide sequence ID" value="NZ_PVUF01000020.1"/>
</dbReference>